<dbReference type="PANTHER" id="PTHR34817:SF2">
    <property type="entry name" value="NUCLEOTIDYLTRANSFERASE"/>
    <property type="match status" value="1"/>
</dbReference>
<dbReference type="OrthoDB" id="9796845at2"/>
<sequence length="252" mass="29356">MKNIITEKLLTLEEEKNVKILYACESGSRSWGFASPDSDYDVRFIYAQPADNYLSIEERKDVIELPVNEVLDISGWDIRKVLQLFLKSNPPLYEWLQSPIVYKEQGNFKSELLQLAGKYFSGRAGCHHYISMARNTFEHDLQGEQVRIKKYFYALRPILAALWIIKKKAVPPITFDELRTLIEDKEWHAATDDLLERKKVSDEKTTITPVPLLQDWIEKTITYCKEQASLLPAVQHNTTELNILFRKYINAQ</sequence>
<dbReference type="InterPro" id="IPR018775">
    <property type="entry name" value="RlaP"/>
</dbReference>
<dbReference type="PANTHER" id="PTHR34817">
    <property type="entry name" value="NUCLEOTIDYLTRANSFERASE"/>
    <property type="match status" value="1"/>
</dbReference>
<accession>A0A2P8GN30</accession>
<name>A0A2P8GN30_9BACT</name>
<keyword evidence="2" id="KW-1185">Reference proteome</keyword>
<organism evidence="1 2">
    <name type="scientific">Chitinophaga ginsengisoli</name>
    <dbReference type="NCBI Taxonomy" id="363837"/>
    <lineage>
        <taxon>Bacteria</taxon>
        <taxon>Pseudomonadati</taxon>
        <taxon>Bacteroidota</taxon>
        <taxon>Chitinophagia</taxon>
        <taxon>Chitinophagales</taxon>
        <taxon>Chitinophagaceae</taxon>
        <taxon>Chitinophaga</taxon>
    </lineage>
</organism>
<dbReference type="Proteomes" id="UP000240978">
    <property type="component" value="Unassembled WGS sequence"/>
</dbReference>
<evidence type="ECO:0000313" key="1">
    <source>
        <dbReference type="EMBL" id="PSL35371.1"/>
    </source>
</evidence>
<protein>
    <recommendedName>
        <fullName evidence="3">Nucleotidyltransferase</fullName>
    </recommendedName>
</protein>
<evidence type="ECO:0000313" key="2">
    <source>
        <dbReference type="Proteomes" id="UP000240978"/>
    </source>
</evidence>
<dbReference type="RefSeq" id="WP_106599969.1">
    <property type="nucleotide sequence ID" value="NZ_PYGK01000001.1"/>
</dbReference>
<gene>
    <name evidence="1" type="ORF">CLV42_101125</name>
</gene>
<reference evidence="1 2" key="1">
    <citation type="submission" date="2018-03" db="EMBL/GenBank/DDBJ databases">
        <title>Genomic Encyclopedia of Archaeal and Bacterial Type Strains, Phase II (KMG-II): from individual species to whole genera.</title>
        <authorList>
            <person name="Goeker M."/>
        </authorList>
    </citation>
    <scope>NUCLEOTIDE SEQUENCE [LARGE SCALE GENOMIC DNA]</scope>
    <source>
        <strain evidence="1 2">DSM 18107</strain>
    </source>
</reference>
<dbReference type="AlphaFoldDB" id="A0A2P8GN30"/>
<dbReference type="EMBL" id="PYGK01000001">
    <property type="protein sequence ID" value="PSL35371.1"/>
    <property type="molecule type" value="Genomic_DNA"/>
</dbReference>
<comment type="caution">
    <text evidence="1">The sequence shown here is derived from an EMBL/GenBank/DDBJ whole genome shotgun (WGS) entry which is preliminary data.</text>
</comment>
<evidence type="ECO:0008006" key="3">
    <source>
        <dbReference type="Google" id="ProtNLM"/>
    </source>
</evidence>
<dbReference type="Pfam" id="PF10127">
    <property type="entry name" value="RlaP"/>
    <property type="match status" value="1"/>
</dbReference>
<proteinExistence type="predicted"/>